<evidence type="ECO:0000313" key="2">
    <source>
        <dbReference type="Proteomes" id="UP000235036"/>
    </source>
</evidence>
<dbReference type="PANTHER" id="PTHR34613">
    <property type="entry name" value="SLL0800 PROTEIN"/>
    <property type="match status" value="1"/>
</dbReference>
<comment type="caution">
    <text evidence="1">The sequence shown here is derived from an EMBL/GenBank/DDBJ whole genome shotgun (WGS) entry which is preliminary data.</text>
</comment>
<evidence type="ECO:0008006" key="3">
    <source>
        <dbReference type="Google" id="ProtNLM"/>
    </source>
</evidence>
<accession>A0A2N6JYT9</accession>
<sequence>MFDNLCKFLAETFSSDFASWLLGEPVTLTELSPSELSLEPIRADALILLQSDQVVLHLEFQAQPKTEIPFRMADYRLRVYRRFPNKRMNQVVIYLQKTTSDLVQ</sequence>
<dbReference type="EMBL" id="NRQW01000473">
    <property type="protein sequence ID" value="PLZ86261.1"/>
    <property type="molecule type" value="Genomic_DNA"/>
</dbReference>
<protein>
    <recommendedName>
        <fullName evidence="3">Flagellar assembly protein H</fullName>
    </recommendedName>
</protein>
<gene>
    <name evidence="1" type="ORF">CEN44_20365</name>
</gene>
<dbReference type="PANTHER" id="PTHR34613:SF1">
    <property type="entry name" value="SLL6017 PROTEIN"/>
    <property type="match status" value="1"/>
</dbReference>
<proteinExistence type="predicted"/>
<name>A0A2N6JYT9_FISMU</name>
<keyword evidence="2" id="KW-1185">Reference proteome</keyword>
<reference evidence="1 2" key="1">
    <citation type="submission" date="2017-08" db="EMBL/GenBank/DDBJ databases">
        <title>Genomes of Fischerella (Mastigocladus) sp. strains.</title>
        <authorList>
            <person name="Miller S.R."/>
        </authorList>
    </citation>
    <scope>NUCLEOTIDE SEQUENCE [LARGE SCALE GENOMIC DNA]</scope>
    <source>
        <strain evidence="1 2">CCMEE 5323</strain>
    </source>
</reference>
<dbReference type="Proteomes" id="UP000235036">
    <property type="component" value="Unassembled WGS sequence"/>
</dbReference>
<evidence type="ECO:0000313" key="1">
    <source>
        <dbReference type="EMBL" id="PLZ86261.1"/>
    </source>
</evidence>
<dbReference type="AlphaFoldDB" id="A0A2N6JYT9"/>
<organism evidence="1 2">
    <name type="scientific">Fischerella muscicola CCMEE 5323</name>
    <dbReference type="NCBI Taxonomy" id="2019572"/>
    <lineage>
        <taxon>Bacteria</taxon>
        <taxon>Bacillati</taxon>
        <taxon>Cyanobacteriota</taxon>
        <taxon>Cyanophyceae</taxon>
        <taxon>Nostocales</taxon>
        <taxon>Hapalosiphonaceae</taxon>
        <taxon>Fischerella</taxon>
    </lineage>
</organism>